<name>A0A127AYK8_9CAUD</name>
<keyword evidence="2" id="KW-1185">Reference proteome</keyword>
<dbReference type="Proteomes" id="UP000203261">
    <property type="component" value="Segment"/>
</dbReference>
<accession>A0A127AYK8</accession>
<dbReference type="KEGG" id="vg:29125180"/>
<organism evidence="1 2">
    <name type="scientific">Bacillus phage SP-15</name>
    <dbReference type="NCBI Taxonomy" id="1792032"/>
    <lineage>
        <taxon>Viruses</taxon>
        <taxon>Duplodnaviria</taxon>
        <taxon>Heunggongvirae</taxon>
        <taxon>Uroviricota</taxon>
        <taxon>Caudoviricetes</taxon>
        <taxon>Thornevirus</taxon>
        <taxon>Thornevirus SP15</taxon>
    </lineage>
</organism>
<dbReference type="GeneID" id="29125180"/>
<dbReference type="EMBL" id="KT624200">
    <property type="protein sequence ID" value="AMM44811.1"/>
    <property type="molecule type" value="Genomic_DNA"/>
</dbReference>
<protein>
    <submittedName>
        <fullName evidence="1">Uncharacterized protein</fullName>
    </submittedName>
</protein>
<reference evidence="1 2" key="1">
    <citation type="submission" date="2015-08" db="EMBL/GenBank/DDBJ databases">
        <authorList>
            <person name="Babu N.S."/>
            <person name="Beckwith C.J."/>
            <person name="Beseler K.G."/>
            <person name="Brison A."/>
            <person name="Carone J.V."/>
            <person name="Caskin T.P."/>
            <person name="Diamond M."/>
            <person name="Durham M.E."/>
            <person name="Foxe J.M."/>
            <person name="Go M."/>
            <person name="Henderson B.A."/>
            <person name="Jones I.B."/>
            <person name="McGettigan J.A."/>
            <person name="Micheletti S.J."/>
            <person name="Nasrallah M.E."/>
            <person name="Ortiz D."/>
            <person name="Piller C.R."/>
            <person name="Privatt S.R."/>
            <person name="Schneider S.L."/>
            <person name="Sharp S."/>
            <person name="Smith T.C."/>
            <person name="Stanton J.D."/>
            <person name="Ullery H.E."/>
            <person name="Wilson R.J."/>
            <person name="Serrano M.G."/>
            <person name="Buck G."/>
            <person name="Lee V."/>
            <person name="Wang Y."/>
            <person name="Carvalho R."/>
            <person name="Voegtly L."/>
            <person name="Shi R."/>
            <person name="Duckworth R."/>
            <person name="Johnson A."/>
            <person name="Loviza R."/>
            <person name="Walstead R."/>
            <person name="Shah Z."/>
            <person name="Kiflezghi M."/>
            <person name="Wade K."/>
            <person name="Ball S.L."/>
            <person name="Bradley K.W."/>
            <person name="Asai D.J."/>
            <person name="Bowman C.A."/>
            <person name="Russell D.A."/>
            <person name="Pope W.H."/>
            <person name="Jacobs-Sera D."/>
            <person name="Hendrix R.W."/>
            <person name="Hatfull G.F."/>
        </authorList>
    </citation>
    <scope>NUCLEOTIDE SEQUENCE [LARGE SCALE GENOMIC DNA]</scope>
</reference>
<evidence type="ECO:0000313" key="1">
    <source>
        <dbReference type="EMBL" id="AMM44811.1"/>
    </source>
</evidence>
<sequence length="73" mass="8339">MRLGKWLVRDESAVSQYIKNLHLIESAIDPDDLYVSNAMLLDHVIDSIDDFLSDTDIDELESHLELIAKKGRV</sequence>
<dbReference type="RefSeq" id="YP_009302400.1">
    <property type="nucleotide sequence ID" value="NC_031245.1"/>
</dbReference>
<gene>
    <name evidence="1" type="ORF">SP15_012</name>
</gene>
<evidence type="ECO:0000313" key="2">
    <source>
        <dbReference type="Proteomes" id="UP000203261"/>
    </source>
</evidence>
<proteinExistence type="predicted"/>